<name>A0A2Z4Y713_SUMC1</name>
<reference evidence="1 2" key="1">
    <citation type="submission" date="2018-05" db="EMBL/GenBank/DDBJ databases">
        <title>A metagenomic window into the 2 km-deep terrestrial subsurface aquifer revealed taxonomically and functionally diverse microbial community comprising novel uncultured bacterial lineages.</title>
        <authorList>
            <person name="Kadnikov V.V."/>
            <person name="Mardanov A.V."/>
            <person name="Beletsky A.V."/>
            <person name="Banks D."/>
            <person name="Pimenov N.V."/>
            <person name="Frank Y.A."/>
            <person name="Karnachuk O.V."/>
            <person name="Ravin N.V."/>
        </authorList>
    </citation>
    <scope>NUCLEOTIDE SEQUENCE [LARGE SCALE GENOMIC DNA]</scope>
    <source>
        <strain evidence="1">BY</strain>
    </source>
</reference>
<dbReference type="KEGG" id="schv:BRCON_1496"/>
<evidence type="ECO:0000313" key="2">
    <source>
        <dbReference type="Proteomes" id="UP000262583"/>
    </source>
</evidence>
<gene>
    <name evidence="1" type="ORF">BRCON_1496</name>
</gene>
<dbReference type="EMBL" id="CP030759">
    <property type="protein sequence ID" value="AXA36273.1"/>
    <property type="molecule type" value="Genomic_DNA"/>
</dbReference>
<sequence length="44" mass="5009">MEAQTSSLDSVLFEHIVVFFARSNRFVLALNWLQEKDPVGLSVN</sequence>
<evidence type="ECO:0000313" key="1">
    <source>
        <dbReference type="EMBL" id="AXA36273.1"/>
    </source>
</evidence>
<dbReference type="Proteomes" id="UP000262583">
    <property type="component" value="Chromosome"/>
</dbReference>
<accession>A0A2Z4Y713</accession>
<proteinExistence type="predicted"/>
<protein>
    <submittedName>
        <fullName evidence="1">Uncharacterized protein</fullName>
    </submittedName>
</protein>
<dbReference type="AlphaFoldDB" id="A0A2Z4Y713"/>
<organism evidence="1 2">
    <name type="scientific">Sumerlaea chitinivorans</name>
    <dbReference type="NCBI Taxonomy" id="2250252"/>
    <lineage>
        <taxon>Bacteria</taxon>
        <taxon>Candidatus Sumerlaeota</taxon>
        <taxon>Candidatus Sumerlaeia</taxon>
        <taxon>Candidatus Sumerlaeales</taxon>
        <taxon>Candidatus Sumerlaeaceae</taxon>
        <taxon>Candidatus Sumerlaea</taxon>
    </lineage>
</organism>